<reference evidence="1 2" key="1">
    <citation type="submission" date="2023-08" db="EMBL/GenBank/DDBJ databases">
        <authorList>
            <person name="Park J.-S."/>
        </authorList>
    </citation>
    <scope>NUCLEOTIDE SEQUENCE [LARGE SCALE GENOMIC DNA]</scope>
    <source>
        <strain evidence="1 2">2205SS18-9</strain>
    </source>
</reference>
<dbReference type="InterPro" id="IPR011042">
    <property type="entry name" value="6-blade_b-propeller_TolB-like"/>
</dbReference>
<dbReference type="Gene3D" id="2.120.10.30">
    <property type="entry name" value="TolB, C-terminal domain"/>
    <property type="match status" value="1"/>
</dbReference>
<comment type="caution">
    <text evidence="1">The sequence shown here is derived from an EMBL/GenBank/DDBJ whole genome shotgun (WGS) entry which is preliminary data.</text>
</comment>
<proteinExistence type="predicted"/>
<evidence type="ECO:0000313" key="1">
    <source>
        <dbReference type="EMBL" id="MDP5274615.1"/>
    </source>
</evidence>
<organism evidence="1 2">
    <name type="scientific">Chengkuizengella axinellae</name>
    <dbReference type="NCBI Taxonomy" id="3064388"/>
    <lineage>
        <taxon>Bacteria</taxon>
        <taxon>Bacillati</taxon>
        <taxon>Bacillota</taxon>
        <taxon>Bacilli</taxon>
        <taxon>Bacillales</taxon>
        <taxon>Paenibacillaceae</taxon>
        <taxon>Chengkuizengella</taxon>
    </lineage>
</organism>
<evidence type="ECO:0000313" key="2">
    <source>
        <dbReference type="Proteomes" id="UP001231941"/>
    </source>
</evidence>
<dbReference type="RefSeq" id="WP_305991918.1">
    <property type="nucleotide sequence ID" value="NZ_JAVAMP010000003.1"/>
</dbReference>
<dbReference type="Pfam" id="PF07676">
    <property type="entry name" value="PD40"/>
    <property type="match status" value="2"/>
</dbReference>
<dbReference type="Proteomes" id="UP001231941">
    <property type="component" value="Unassembled WGS sequence"/>
</dbReference>
<dbReference type="EMBL" id="JAVAMP010000003">
    <property type="protein sequence ID" value="MDP5274615.1"/>
    <property type="molecule type" value="Genomic_DNA"/>
</dbReference>
<gene>
    <name evidence="1" type="ORF">Q5Y73_10880</name>
</gene>
<protein>
    <submittedName>
        <fullName evidence="1">Uncharacterized protein</fullName>
    </submittedName>
</protein>
<keyword evidence="2" id="KW-1185">Reference proteome</keyword>
<accession>A0ABT9IZ18</accession>
<sequence>MIYTIKFRFIISTLFFLFILLAISYTNQASTQPPYHSNQPITTPVSFGEGILSTEDEPVWGFTFTPDGKKIYMLRGPMSLDTIYESSYLDGEWTEPELFTIPVPKNVNFIRFIQSTISPDGNKFFLVSEGDGMEAFDIWVSENIDGEWDEPFLLEIVNSSFSETTPSIAKNGNLYFTSDRDGGSDIYISKFFDDRYTVPERLNEEINTSGRREANPFISPDESFLIFSRDGAFYISYNSNGEWSEAEVLQGEPLNGSFGSRYSPYVSPDQKYFFYVDGDIKQVDISVIGLEIN</sequence>
<name>A0ABT9IZ18_9BACL</name>
<dbReference type="InterPro" id="IPR011659">
    <property type="entry name" value="WD40"/>
</dbReference>
<dbReference type="SUPFAM" id="SSF82171">
    <property type="entry name" value="DPP6 N-terminal domain-like"/>
    <property type="match status" value="1"/>
</dbReference>